<feature type="chain" id="PRO_5044578230" evidence="1">
    <location>
        <begin position="21"/>
        <end position="59"/>
    </location>
</feature>
<dbReference type="OrthoDB" id="5592575at2759"/>
<dbReference type="Proteomes" id="UP000237441">
    <property type="component" value="Unassembled WGS sequence"/>
</dbReference>
<evidence type="ECO:0000313" key="2">
    <source>
        <dbReference type="EMBL" id="PMB70368.1"/>
    </source>
</evidence>
<sequence length="59" mass="6262">MKSAIAFVMVLAGLAVATESAPNNTPDLEARFCPVGKTCATDRECGSCHCNNWKGKCEN</sequence>
<evidence type="ECO:0000313" key="4">
    <source>
        <dbReference type="Proteomes" id="UP000235728"/>
    </source>
</evidence>
<dbReference type="EMBL" id="JRHA01000002">
    <property type="protein sequence ID" value="PQK10594.1"/>
    <property type="molecule type" value="Genomic_DNA"/>
</dbReference>
<dbReference type="EMBL" id="MRVG01000003">
    <property type="protein sequence ID" value="PMB70368.1"/>
    <property type="molecule type" value="Genomic_DNA"/>
</dbReference>
<organism evidence="2 4">
    <name type="scientific">Beauveria bassiana</name>
    <name type="common">White muscardine disease fungus</name>
    <name type="synonym">Tritirachium shiotae</name>
    <dbReference type="NCBI Taxonomy" id="176275"/>
    <lineage>
        <taxon>Eukaryota</taxon>
        <taxon>Fungi</taxon>
        <taxon>Dikarya</taxon>
        <taxon>Ascomycota</taxon>
        <taxon>Pezizomycotina</taxon>
        <taxon>Sordariomycetes</taxon>
        <taxon>Hypocreomycetidae</taxon>
        <taxon>Hypocreales</taxon>
        <taxon>Cordycipitaceae</taxon>
        <taxon>Beauveria</taxon>
    </lineage>
</organism>
<comment type="caution">
    <text evidence="2">The sequence shown here is derived from an EMBL/GenBank/DDBJ whole genome shotgun (WGS) entry which is preliminary data.</text>
</comment>
<accession>A0A2N6NSW6</accession>
<evidence type="ECO:0000313" key="3">
    <source>
        <dbReference type="EMBL" id="PQK10594.1"/>
    </source>
</evidence>
<proteinExistence type="predicted"/>
<reference evidence="3 5" key="2">
    <citation type="submission" date="2016-07" db="EMBL/GenBank/DDBJ databases">
        <title>Comparative genomics of the entomopathogenic fungus Beauveria bassiana.</title>
        <authorList>
            <person name="Valero Jimenez C.A."/>
            <person name="Zwaan B.J."/>
            <person name="Van Kan J.A."/>
            <person name="Takken W."/>
            <person name="Debets A.J."/>
            <person name="Schoustra S.E."/>
            <person name="Koenraadt C.J."/>
        </authorList>
    </citation>
    <scope>NUCLEOTIDE SEQUENCE [LARGE SCALE GENOMIC DNA]</scope>
    <source>
        <strain evidence="3 5">ARSEF 8028</strain>
    </source>
</reference>
<protein>
    <submittedName>
        <fullName evidence="2">Uncharacterized protein</fullName>
    </submittedName>
</protein>
<dbReference type="Proteomes" id="UP000235728">
    <property type="component" value="Unassembled WGS sequence"/>
</dbReference>
<evidence type="ECO:0000313" key="5">
    <source>
        <dbReference type="Proteomes" id="UP000237441"/>
    </source>
</evidence>
<gene>
    <name evidence="3" type="ORF">BB8028_0002g09150</name>
    <name evidence="2" type="ORF">BM221_002819</name>
</gene>
<dbReference type="AlphaFoldDB" id="A0A2N6NSW6"/>
<reference evidence="2 4" key="1">
    <citation type="journal article" date="2016" name="Appl. Microbiol. Biotechnol.">
        <title>Characterization of T-DNA insertion mutants with decreased virulence in the entomopathogenic fungus Beauveria bassiana JEF-007.</title>
        <authorList>
            <person name="Kim S."/>
            <person name="Lee S.J."/>
            <person name="Nai Y.S."/>
            <person name="Yu J.S."/>
            <person name="Lee M.R."/>
            <person name="Yang Y.T."/>
            <person name="Kim J.S."/>
        </authorList>
    </citation>
    <scope>NUCLEOTIDE SEQUENCE [LARGE SCALE GENOMIC DNA]</scope>
    <source>
        <strain evidence="2 4">JEF-007</strain>
    </source>
</reference>
<name>A0A2N6NSW6_BEABA</name>
<evidence type="ECO:0000256" key="1">
    <source>
        <dbReference type="SAM" id="SignalP"/>
    </source>
</evidence>
<keyword evidence="1" id="KW-0732">Signal</keyword>
<feature type="signal peptide" evidence="1">
    <location>
        <begin position="1"/>
        <end position="20"/>
    </location>
</feature>